<organism evidence="1 2">
    <name type="scientific">Caenorhabditis briggsae</name>
    <dbReference type="NCBI Taxonomy" id="6238"/>
    <lineage>
        <taxon>Eukaryota</taxon>
        <taxon>Metazoa</taxon>
        <taxon>Ecdysozoa</taxon>
        <taxon>Nematoda</taxon>
        <taxon>Chromadorea</taxon>
        <taxon>Rhabditida</taxon>
        <taxon>Rhabditina</taxon>
        <taxon>Rhabditomorpha</taxon>
        <taxon>Rhabditoidea</taxon>
        <taxon>Rhabditidae</taxon>
        <taxon>Peloderinae</taxon>
        <taxon>Caenorhabditis</taxon>
    </lineage>
</organism>
<sequence length="206" mass="23256">MECSQNDVINASETDFEIDLDDVINNNNVGGTETDIFNNSLSVLTAISESLSNISVNTAMTGETVEQSLNAHADPSLNTRISMSTASELSVQTPPLIDHFYCNPKPLQVWKDENGIKEFEMTCDEKKVVVVDSLECLERLQNNYYPLEPVYFDPRVYLTIPYGEPEGEFDFEQESKYEVDQEDDVVTAELGPNFEEFEDWVRENGG</sequence>
<dbReference type="EMBL" id="CP092621">
    <property type="protein sequence ID" value="UMM16213.1"/>
    <property type="molecule type" value="Genomic_DNA"/>
</dbReference>
<dbReference type="AlphaFoldDB" id="A0AAE9E8T9"/>
<protein>
    <submittedName>
        <fullName evidence="1">Uncharacterized protein</fullName>
    </submittedName>
</protein>
<evidence type="ECO:0000313" key="2">
    <source>
        <dbReference type="Proteomes" id="UP000829354"/>
    </source>
</evidence>
<evidence type="ECO:0000313" key="1">
    <source>
        <dbReference type="EMBL" id="UMM16213.1"/>
    </source>
</evidence>
<name>A0AAE9E8T9_CAEBR</name>
<reference evidence="1 2" key="1">
    <citation type="submission" date="2022-04" db="EMBL/GenBank/DDBJ databases">
        <title>Chromosome-level reference genomes for two strains of Caenorhabditis briggsae: an improved platform for comparative genomics.</title>
        <authorList>
            <person name="Stevens L."/>
            <person name="Andersen E."/>
        </authorList>
    </citation>
    <scope>NUCLEOTIDE SEQUENCE [LARGE SCALE GENOMIC DNA]</scope>
    <source>
        <strain evidence="1">VX34</strain>
        <tissue evidence="1">Whole-organism</tissue>
    </source>
</reference>
<accession>A0AAE9E8T9</accession>
<gene>
    <name evidence="1" type="ORF">L5515_013323</name>
</gene>
<keyword evidence="2" id="KW-1185">Reference proteome</keyword>
<proteinExistence type="predicted"/>
<dbReference type="Proteomes" id="UP000829354">
    <property type="component" value="Chromosome II"/>
</dbReference>